<proteinExistence type="predicted"/>
<evidence type="ECO:0000313" key="1">
    <source>
        <dbReference type="EMBL" id="KAI0290649.1"/>
    </source>
</evidence>
<accession>A0AAD4LV68</accession>
<gene>
    <name evidence="1" type="ORF">B0F90DRAFT_1824846</name>
</gene>
<sequence>MEGRPTSMLDQHDESAHKVLAKIQSFIALLRSTIAVADGATSQELTILGHPDLQGGPQDTIPVSSASSGDSVVLLPAPRTLQVSLPSPYQIPPAAGGPELAHHVPNPLGVPPDIPPFDSHCILNNPMVFDPLDTWDLPAHLDEAHVFESQNNLAAPRQAATNLSEPLAVHLLYYWSTDLNTLDDSDLGYARLWGPSTHRIPHLPVWPGVLAALLRGTLRSPHIHTLTGESETPFIDAVSISRSLPVPTTPTKHIFMMAQELVGHFAPANTSSRTEHFDTLLAAARPEVEALASAQVRCELEDAGYRRLCLKAARVQLREEAER</sequence>
<name>A0AAD4LV68_9AGAM</name>
<dbReference type="AlphaFoldDB" id="A0AAD4LV68"/>
<reference evidence="1" key="1">
    <citation type="journal article" date="2022" name="New Phytol.">
        <title>Evolutionary transition to the ectomycorrhizal habit in the genomes of a hyperdiverse lineage of mushroom-forming fungi.</title>
        <authorList>
            <person name="Looney B."/>
            <person name="Miyauchi S."/>
            <person name="Morin E."/>
            <person name="Drula E."/>
            <person name="Courty P.E."/>
            <person name="Kohler A."/>
            <person name="Kuo A."/>
            <person name="LaButti K."/>
            <person name="Pangilinan J."/>
            <person name="Lipzen A."/>
            <person name="Riley R."/>
            <person name="Andreopoulos W."/>
            <person name="He G."/>
            <person name="Johnson J."/>
            <person name="Nolan M."/>
            <person name="Tritt A."/>
            <person name="Barry K.W."/>
            <person name="Grigoriev I.V."/>
            <person name="Nagy L.G."/>
            <person name="Hibbett D."/>
            <person name="Henrissat B."/>
            <person name="Matheny P.B."/>
            <person name="Labbe J."/>
            <person name="Martin F.M."/>
        </authorList>
    </citation>
    <scope>NUCLEOTIDE SEQUENCE</scope>
    <source>
        <strain evidence="1">BPL690</strain>
    </source>
</reference>
<protein>
    <submittedName>
        <fullName evidence="1">Uncharacterized protein</fullName>
    </submittedName>
</protein>
<keyword evidence="2" id="KW-1185">Reference proteome</keyword>
<evidence type="ECO:0000313" key="2">
    <source>
        <dbReference type="Proteomes" id="UP001203297"/>
    </source>
</evidence>
<dbReference type="Proteomes" id="UP001203297">
    <property type="component" value="Unassembled WGS sequence"/>
</dbReference>
<dbReference type="EMBL" id="WTXG01000209">
    <property type="protein sequence ID" value="KAI0290649.1"/>
    <property type="molecule type" value="Genomic_DNA"/>
</dbReference>
<organism evidence="1 2">
    <name type="scientific">Multifurca ochricompacta</name>
    <dbReference type="NCBI Taxonomy" id="376703"/>
    <lineage>
        <taxon>Eukaryota</taxon>
        <taxon>Fungi</taxon>
        <taxon>Dikarya</taxon>
        <taxon>Basidiomycota</taxon>
        <taxon>Agaricomycotina</taxon>
        <taxon>Agaricomycetes</taxon>
        <taxon>Russulales</taxon>
        <taxon>Russulaceae</taxon>
        <taxon>Multifurca</taxon>
    </lineage>
</organism>
<comment type="caution">
    <text evidence="1">The sequence shown here is derived from an EMBL/GenBank/DDBJ whole genome shotgun (WGS) entry which is preliminary data.</text>
</comment>